<reference evidence="4" key="1">
    <citation type="submission" date="2015-09" db="EMBL/GenBank/DDBJ databases">
        <authorList>
            <consortium name="Pathogen Informatics"/>
        </authorList>
    </citation>
    <scope>NUCLEOTIDE SEQUENCE [LARGE SCALE GENOMIC DNA]</scope>
    <source>
        <strain evidence="4">Lake Konstanz</strain>
    </source>
</reference>
<organism evidence="3 4">
    <name type="scientific">Bodo saltans</name>
    <name type="common">Flagellated protozoan</name>
    <dbReference type="NCBI Taxonomy" id="75058"/>
    <lineage>
        <taxon>Eukaryota</taxon>
        <taxon>Discoba</taxon>
        <taxon>Euglenozoa</taxon>
        <taxon>Kinetoplastea</taxon>
        <taxon>Metakinetoplastina</taxon>
        <taxon>Eubodonida</taxon>
        <taxon>Bodonidae</taxon>
        <taxon>Bodo</taxon>
    </lineage>
</organism>
<name>A0A0S4J941_BODSA</name>
<accession>A0A0S4J941</accession>
<dbReference type="Proteomes" id="UP000051952">
    <property type="component" value="Unassembled WGS sequence"/>
</dbReference>
<gene>
    <name evidence="3" type="ORF">BSAL_89445</name>
</gene>
<evidence type="ECO:0000313" key="3">
    <source>
        <dbReference type="EMBL" id="CUG85234.1"/>
    </source>
</evidence>
<dbReference type="EMBL" id="CYKH01001151">
    <property type="protein sequence ID" value="CUG85234.1"/>
    <property type="molecule type" value="Genomic_DNA"/>
</dbReference>
<evidence type="ECO:0000256" key="2">
    <source>
        <dbReference type="SAM" id="Phobius"/>
    </source>
</evidence>
<keyword evidence="2" id="KW-1133">Transmembrane helix</keyword>
<feature type="region of interest" description="Disordered" evidence="1">
    <location>
        <begin position="428"/>
        <end position="448"/>
    </location>
</feature>
<proteinExistence type="predicted"/>
<protein>
    <submittedName>
        <fullName evidence="3">Membrane-associated protein, putative</fullName>
    </submittedName>
</protein>
<dbReference type="VEuPathDB" id="TriTrypDB:BSAL_89445"/>
<keyword evidence="2" id="KW-0812">Transmembrane</keyword>
<sequence>MHCLLIPFKLLSPKSILRSLLTTLIVTSLAVFGVSGLSFTFVFDDSTDVIDINFPPNQTSGVVNYSFIENPRVPVVPSLSGGANGCSNDILHDSYFSNLSVPYLSLTTAFATRARHPCRYIAPAPYFQAATEGWNHSFSFKNTRVTSITDPTQVLQCGMSCSVTSAQFDGSIVTTELDLGGTVGLIQEVTLNTTYVFNVSTETYMNRSSSVLDHFTRVRCDVVSRSSSNNSSNAGFNDAVCTGYIQYNSSFWENGTLFALPQNFSAPVVTNDVVLSGYPSTLTFYVPGLTTCPRYLVERPNPGWGRNTPRTEPDSPYNSFVTLLLEEPTQFFNLSTVDIALINVTCTPPLSGSGDVIFVGRLGNSATDSYVRRIYTSGPRSTGDFLQPASITILKITPFFWGPAVTPVIAAGVRIRQLPVMQANLSSWSPSANYSTPPNSQNPSRCYKQPHVQQTVLQRHLGSLKFSAA</sequence>
<keyword evidence="2" id="KW-0472">Membrane</keyword>
<evidence type="ECO:0000313" key="4">
    <source>
        <dbReference type="Proteomes" id="UP000051952"/>
    </source>
</evidence>
<feature type="transmembrane region" description="Helical" evidence="2">
    <location>
        <begin position="20"/>
        <end position="43"/>
    </location>
</feature>
<evidence type="ECO:0000256" key="1">
    <source>
        <dbReference type="SAM" id="MobiDB-lite"/>
    </source>
</evidence>
<feature type="compositionally biased region" description="Polar residues" evidence="1">
    <location>
        <begin position="428"/>
        <end position="444"/>
    </location>
</feature>
<keyword evidence="4" id="KW-1185">Reference proteome</keyword>
<dbReference type="AlphaFoldDB" id="A0A0S4J941"/>